<feature type="domain" description="DUF2326" evidence="2">
    <location>
        <begin position="439"/>
        <end position="576"/>
    </location>
</feature>
<evidence type="ECO:0000313" key="3">
    <source>
        <dbReference type="EMBL" id="CAD75553.1"/>
    </source>
</evidence>
<dbReference type="OrthoDB" id="180544at2"/>
<dbReference type="PATRIC" id="fig|243090.15.peg.3740"/>
<proteinExistence type="predicted"/>
<dbReference type="EMBL" id="BX294146">
    <property type="protein sequence ID" value="CAD75553.1"/>
    <property type="molecule type" value="Genomic_DNA"/>
</dbReference>
<name>Q7UN66_RHOBA</name>
<evidence type="ECO:0000259" key="2">
    <source>
        <dbReference type="Pfam" id="PF10088"/>
    </source>
</evidence>
<reference evidence="3 4" key="1">
    <citation type="journal article" date="2003" name="Proc. Natl. Acad. Sci. U.S.A.">
        <title>Complete genome sequence of the marine planctomycete Pirellula sp. strain 1.</title>
        <authorList>
            <person name="Gloeckner F.O."/>
            <person name="Kube M."/>
            <person name="Bauer M."/>
            <person name="Teeling H."/>
            <person name="Lombardot T."/>
            <person name="Ludwig W."/>
            <person name="Gade D."/>
            <person name="Beck A."/>
            <person name="Borzym K."/>
            <person name="Heitmann K."/>
            <person name="Rabus R."/>
            <person name="Schlesner H."/>
            <person name="Amann R."/>
            <person name="Reinhardt R."/>
        </authorList>
    </citation>
    <scope>NUCLEOTIDE SEQUENCE [LARGE SCALE GENOMIC DNA]</scope>
    <source>
        <strain evidence="4">DSM 10527 / NCIMB 13988 / SH1</strain>
    </source>
</reference>
<organism evidence="3 4">
    <name type="scientific">Rhodopirellula baltica (strain DSM 10527 / NCIMB 13988 / SH1)</name>
    <dbReference type="NCBI Taxonomy" id="243090"/>
    <lineage>
        <taxon>Bacteria</taxon>
        <taxon>Pseudomonadati</taxon>
        <taxon>Planctomycetota</taxon>
        <taxon>Planctomycetia</taxon>
        <taxon>Pirellulales</taxon>
        <taxon>Pirellulaceae</taxon>
        <taxon>Rhodopirellula</taxon>
    </lineage>
</organism>
<dbReference type="Proteomes" id="UP000001025">
    <property type="component" value="Chromosome"/>
</dbReference>
<dbReference type="eggNOG" id="COG5293">
    <property type="taxonomic scope" value="Bacteria"/>
</dbReference>
<gene>
    <name evidence="3" type="ordered locus">RB7750</name>
</gene>
<dbReference type="STRING" id="243090.RB7750"/>
<protein>
    <recommendedName>
        <fullName evidence="2">DUF2326 domain-containing protein</fullName>
    </recommendedName>
</protein>
<dbReference type="EnsemblBacteria" id="CAD75553">
    <property type="protein sequence ID" value="CAD75553"/>
    <property type="gene ID" value="RB7750"/>
</dbReference>
<sequence length="580" mass="66381">MLLRLHRLSSEPECFDPIEFHTGVNLILGERSDGTDPQGRKLNGVGKSVCVDFLHFALGRRFIDTRLSRIPEGVLPEGMSVLLDLSINDLRLQIRRSTTNPDQPTVVVADGSIIAFDNLDELTRYLGELLFAGDENAGQASFRSILSLLMRDERSEFKSVVNPSDTARRAPDDYSPHLFLMGIDSTSFAEFDRTVSRLDDTRKFANSLKKDLTDGGKDKLSDIPAKLNEEKRATEKIEDALETLRVDPAFEKVEEELNEIELELRQLRSERKKLSFQIDQIRSIPLPEQISADDIAIVFERVRSGLGELVEKSLEQAKEFKESIEKFQQTLRQSELTQLQQTRTEYSSQIRTLSDRHAELVRQVDNKGVLAELRTGLEVATRRTDQYHRLASQFDQYERKAKEINTIKADRSDNLRDIQTLISECDDLEASFNETLVAIHESIQQTSRASFKFRVDDGPRTKKPLSFDVRIQDDGSHSVNHARVFIYDFALMLNELTSPHHPKFLLHDNILEVDQDTLVNSLNFIQKLMDDGVDFQYILTLNRDILDGQVLDGIDLDIDEARCAKFTKSQQFLKTRYQEQ</sequence>
<dbReference type="InParanoid" id="Q7UN66"/>
<evidence type="ECO:0000313" key="4">
    <source>
        <dbReference type="Proteomes" id="UP000001025"/>
    </source>
</evidence>
<dbReference type="InterPro" id="IPR018760">
    <property type="entry name" value="DUF2326"/>
</dbReference>
<feature type="coiled-coil region" evidence="1">
    <location>
        <begin position="310"/>
        <end position="356"/>
    </location>
</feature>
<dbReference type="AlphaFoldDB" id="Q7UN66"/>
<dbReference type="KEGG" id="rba:RB7750"/>
<dbReference type="HOGENOM" id="CLU_041118_0_0_0"/>
<keyword evidence="1" id="KW-0175">Coiled coil</keyword>
<dbReference type="Pfam" id="PF10088">
    <property type="entry name" value="DUF2326"/>
    <property type="match status" value="1"/>
</dbReference>
<accession>Q7UN66</accession>
<evidence type="ECO:0000256" key="1">
    <source>
        <dbReference type="SAM" id="Coils"/>
    </source>
</evidence>
<dbReference type="RefSeq" id="WP_011121559.1">
    <property type="nucleotide sequence ID" value="NC_005027.1"/>
</dbReference>
<feature type="coiled-coil region" evidence="1">
    <location>
        <begin position="227"/>
        <end position="277"/>
    </location>
</feature>
<dbReference type="Gene3D" id="3.40.50.300">
    <property type="entry name" value="P-loop containing nucleotide triphosphate hydrolases"/>
    <property type="match status" value="1"/>
</dbReference>
<dbReference type="InterPro" id="IPR027417">
    <property type="entry name" value="P-loop_NTPase"/>
</dbReference>
<keyword evidence="4" id="KW-1185">Reference proteome</keyword>